<dbReference type="AlphaFoldDB" id="A0A4P5P8E6"/>
<comment type="caution">
    <text evidence="1">The sequence shown here is derived from an EMBL/GenBank/DDBJ whole genome shotgun (WGS) entry which is preliminary data.</text>
</comment>
<sequence length="92" mass="10727">MAVDPEVSENVIVELDSASVTTYFSSEGMERAFYAVCGTYLFWHHLQRDHYCLNAELFPEIIQDAHFGLQLFYDRKPAYYDFANQTKKMNST</sequence>
<dbReference type="InterPro" id="IPR011057">
    <property type="entry name" value="Mss4-like_sf"/>
</dbReference>
<name>A0A4P5P8E6_9ENTE</name>
<protein>
    <submittedName>
        <fullName evidence="1">Uncharacterized protein</fullName>
    </submittedName>
</protein>
<dbReference type="SUPFAM" id="SSF51316">
    <property type="entry name" value="Mss4-like"/>
    <property type="match status" value="1"/>
</dbReference>
<dbReference type="Gene3D" id="3.90.1590.10">
    <property type="entry name" value="glutathione-dependent formaldehyde- activating enzyme (gfa)"/>
    <property type="match status" value="1"/>
</dbReference>
<accession>A0A4P5P8E6</accession>
<evidence type="ECO:0000313" key="2">
    <source>
        <dbReference type="Proteomes" id="UP000290567"/>
    </source>
</evidence>
<proteinExistence type="predicted"/>
<evidence type="ECO:0000313" key="1">
    <source>
        <dbReference type="EMBL" id="GCF92544.1"/>
    </source>
</evidence>
<dbReference type="EMBL" id="BJCC01000004">
    <property type="protein sequence ID" value="GCF92544.1"/>
    <property type="molecule type" value="Genomic_DNA"/>
</dbReference>
<dbReference type="Proteomes" id="UP000290567">
    <property type="component" value="Unassembled WGS sequence"/>
</dbReference>
<reference evidence="2" key="1">
    <citation type="submission" date="2019-02" db="EMBL/GenBank/DDBJ databases">
        <title>Draft genome sequence of Enterococcus sp. Gos25-1.</title>
        <authorList>
            <person name="Tanaka N."/>
            <person name="Shiwa Y."/>
            <person name="Fujita N."/>
        </authorList>
    </citation>
    <scope>NUCLEOTIDE SEQUENCE [LARGE SCALE GENOMIC DNA]</scope>
    <source>
        <strain evidence="2">Gos25-1</strain>
    </source>
</reference>
<gene>
    <name evidence="1" type="ORF">NRIC_04350</name>
</gene>
<keyword evidence="2" id="KW-1185">Reference proteome</keyword>
<organism evidence="1 2">
    <name type="scientific">Enterococcus florum</name>
    <dbReference type="NCBI Taxonomy" id="2480627"/>
    <lineage>
        <taxon>Bacteria</taxon>
        <taxon>Bacillati</taxon>
        <taxon>Bacillota</taxon>
        <taxon>Bacilli</taxon>
        <taxon>Lactobacillales</taxon>
        <taxon>Enterococcaceae</taxon>
        <taxon>Enterococcus</taxon>
    </lineage>
</organism>